<dbReference type="InterPro" id="IPR023772">
    <property type="entry name" value="DNA-bd_HTH_TetR-type_CS"/>
</dbReference>
<keyword evidence="3" id="KW-0804">Transcription</keyword>
<name>A0A9X2J2B2_9NOCA</name>
<feature type="domain" description="HTH tetR-type" evidence="5">
    <location>
        <begin position="10"/>
        <end position="70"/>
    </location>
</feature>
<dbReference type="Gene3D" id="1.10.357.10">
    <property type="entry name" value="Tetracycline Repressor, domain 2"/>
    <property type="match status" value="1"/>
</dbReference>
<dbReference type="InterPro" id="IPR001647">
    <property type="entry name" value="HTH_TetR"/>
</dbReference>
<comment type="caution">
    <text evidence="6">The sequence shown here is derived from an EMBL/GenBank/DDBJ whole genome shotgun (WGS) entry which is preliminary data.</text>
</comment>
<dbReference type="Pfam" id="PF00440">
    <property type="entry name" value="TetR_N"/>
    <property type="match status" value="1"/>
</dbReference>
<evidence type="ECO:0000313" key="7">
    <source>
        <dbReference type="Proteomes" id="UP001139157"/>
    </source>
</evidence>
<dbReference type="SUPFAM" id="SSF46689">
    <property type="entry name" value="Homeodomain-like"/>
    <property type="match status" value="1"/>
</dbReference>
<dbReference type="PROSITE" id="PS01081">
    <property type="entry name" value="HTH_TETR_1"/>
    <property type="match status" value="1"/>
</dbReference>
<organism evidence="6 7">
    <name type="scientific">Nocardia pulmonis</name>
    <dbReference type="NCBI Taxonomy" id="2951408"/>
    <lineage>
        <taxon>Bacteria</taxon>
        <taxon>Bacillati</taxon>
        <taxon>Actinomycetota</taxon>
        <taxon>Actinomycetes</taxon>
        <taxon>Mycobacteriales</taxon>
        <taxon>Nocardiaceae</taxon>
        <taxon>Nocardia</taxon>
    </lineage>
</organism>
<sequence>MSHSSDWDVQPTSVRILTTAAELFAVQGYSGTSTRDIATRVGVQQPAIYKHFAAKDDILIALVRSAVDRPLALAEELRAVSAPAVVKLHRWLTESLRHLHDSPYLLASILTTPELWQDRFTEEQQLVHRLEQVIADLVAAGRREGDIRRIDTTAAARLVMALFDVLAVPQTAVNPADIAEFALAGLLSNPTRLPEFIHTADELALPG</sequence>
<dbReference type="InterPro" id="IPR036271">
    <property type="entry name" value="Tet_transcr_reg_TetR-rel_C_sf"/>
</dbReference>
<evidence type="ECO:0000256" key="2">
    <source>
        <dbReference type="ARBA" id="ARBA00023125"/>
    </source>
</evidence>
<dbReference type="GO" id="GO:0003700">
    <property type="term" value="F:DNA-binding transcription factor activity"/>
    <property type="evidence" value="ECO:0007669"/>
    <property type="project" value="TreeGrafter"/>
</dbReference>
<evidence type="ECO:0000256" key="3">
    <source>
        <dbReference type="ARBA" id="ARBA00023163"/>
    </source>
</evidence>
<keyword evidence="7" id="KW-1185">Reference proteome</keyword>
<dbReference type="InterPro" id="IPR050109">
    <property type="entry name" value="HTH-type_TetR-like_transc_reg"/>
</dbReference>
<evidence type="ECO:0000256" key="4">
    <source>
        <dbReference type="PROSITE-ProRule" id="PRU00335"/>
    </source>
</evidence>
<reference evidence="6" key="1">
    <citation type="submission" date="2022-06" db="EMBL/GenBank/DDBJ databases">
        <title>Novel species in genus nocardia.</title>
        <authorList>
            <person name="Li F."/>
        </authorList>
    </citation>
    <scope>NUCLEOTIDE SEQUENCE</scope>
    <source>
        <strain evidence="6">CDC141</strain>
    </source>
</reference>
<dbReference type="EMBL" id="JAMRXG010000032">
    <property type="protein sequence ID" value="MCM6778990.1"/>
    <property type="molecule type" value="Genomic_DNA"/>
</dbReference>
<dbReference type="SUPFAM" id="SSF48498">
    <property type="entry name" value="Tetracyclin repressor-like, C-terminal domain"/>
    <property type="match status" value="1"/>
</dbReference>
<evidence type="ECO:0000256" key="1">
    <source>
        <dbReference type="ARBA" id="ARBA00023015"/>
    </source>
</evidence>
<protein>
    <submittedName>
        <fullName evidence="6">TetR/AcrR family transcriptional regulator</fullName>
    </submittedName>
</protein>
<evidence type="ECO:0000313" key="6">
    <source>
        <dbReference type="EMBL" id="MCM6778990.1"/>
    </source>
</evidence>
<keyword evidence="1" id="KW-0805">Transcription regulation</keyword>
<dbReference type="PROSITE" id="PS50977">
    <property type="entry name" value="HTH_TETR_2"/>
    <property type="match status" value="1"/>
</dbReference>
<keyword evidence="2 4" id="KW-0238">DNA-binding</keyword>
<dbReference type="PANTHER" id="PTHR30055:SF234">
    <property type="entry name" value="HTH-TYPE TRANSCRIPTIONAL REGULATOR BETI"/>
    <property type="match status" value="1"/>
</dbReference>
<dbReference type="Proteomes" id="UP001139157">
    <property type="component" value="Unassembled WGS sequence"/>
</dbReference>
<dbReference type="RefSeq" id="WP_251918793.1">
    <property type="nucleotide sequence ID" value="NZ_JAMRXG010000032.1"/>
</dbReference>
<accession>A0A9X2J2B2</accession>
<dbReference type="PANTHER" id="PTHR30055">
    <property type="entry name" value="HTH-TYPE TRANSCRIPTIONAL REGULATOR RUTR"/>
    <property type="match status" value="1"/>
</dbReference>
<dbReference type="InterPro" id="IPR009057">
    <property type="entry name" value="Homeodomain-like_sf"/>
</dbReference>
<dbReference type="GO" id="GO:0000976">
    <property type="term" value="F:transcription cis-regulatory region binding"/>
    <property type="evidence" value="ECO:0007669"/>
    <property type="project" value="TreeGrafter"/>
</dbReference>
<gene>
    <name evidence="6" type="ORF">NDR86_36490</name>
</gene>
<dbReference type="AlphaFoldDB" id="A0A9X2J2B2"/>
<feature type="DNA-binding region" description="H-T-H motif" evidence="4">
    <location>
        <begin position="33"/>
        <end position="52"/>
    </location>
</feature>
<evidence type="ECO:0000259" key="5">
    <source>
        <dbReference type="PROSITE" id="PS50977"/>
    </source>
</evidence>
<proteinExistence type="predicted"/>
<dbReference type="PRINTS" id="PR00455">
    <property type="entry name" value="HTHTETR"/>
</dbReference>